<reference evidence="1" key="2">
    <citation type="submission" date="2009-08" db="EMBL/GenBank/DDBJ databases">
        <authorList>
            <person name="Shrivastava S."/>
            <person name="Brinkac L.M."/>
            <person name="Dodson R.J."/>
            <person name="Harkins D.M."/>
            <person name="Durkin A.S."/>
            <person name="Sutton G."/>
        </authorList>
    </citation>
    <scope>NUCLEOTIDE SEQUENCE</scope>
    <source>
        <strain evidence="1">Eklund 17B</strain>
    </source>
</reference>
<accession>B2THE6</accession>
<dbReference type="HOGENOM" id="CLU_139058_1_0_9"/>
<name>B2THE6_CLOBB</name>
<dbReference type="PATRIC" id="fig|935198.13.peg.35"/>
<protein>
    <submittedName>
        <fullName evidence="1">Uncharacterized protein</fullName>
    </submittedName>
</protein>
<dbReference type="EMBL" id="CP001056">
    <property type="protein sequence ID" value="ACD22059.1"/>
    <property type="molecule type" value="Genomic_DNA"/>
</dbReference>
<dbReference type="KEGG" id="cbk:CLL_A0044"/>
<reference evidence="1" key="1">
    <citation type="submission" date="2009-06" db="EMBL/GenBank/DDBJ databases">
        <authorList>
            <consortium name="US DOE Joint Genome Institute (JGI-PGF)"/>
            <person name="Lucas S."/>
            <person name="Copeland A."/>
            <person name="Lapidus A."/>
            <person name="Glavina del Rio T."/>
            <person name="Dalin E."/>
            <person name="Tice H."/>
            <person name="Bruce D."/>
            <person name="Goodwin L."/>
            <person name="Pitluck S."/>
            <person name="Kyrpides N."/>
            <person name="Mavromatis K."/>
            <person name="Ivanova N."/>
            <person name="Saunders E."/>
            <person name="Brettin T."/>
            <person name="Detter J.C."/>
            <person name="Han C."/>
            <person name="Larimer F."/>
            <person name="Land M."/>
            <person name="Hauser L."/>
            <person name="Markowitz V."/>
            <person name="Cheng J.-F."/>
            <person name="Hugenholtz P."/>
            <person name="Woyke T."/>
            <person name="Wu D."/>
            <person name="Gronow S."/>
            <person name="Klenk H.-P."/>
            <person name="Eisen J.A."/>
        </authorList>
    </citation>
    <scope>NUCLEOTIDE SEQUENCE</scope>
    <source>
        <strain evidence="1">Eklund 17B</strain>
    </source>
</reference>
<dbReference type="AlphaFoldDB" id="B2THE6"/>
<organism evidence="1">
    <name type="scientific">Clostridium botulinum (strain Eklund 17B / Type B)</name>
    <dbReference type="NCBI Taxonomy" id="935198"/>
    <lineage>
        <taxon>Bacteria</taxon>
        <taxon>Bacillati</taxon>
        <taxon>Bacillota</taxon>
        <taxon>Clostridia</taxon>
        <taxon>Eubacteriales</taxon>
        <taxon>Clostridiaceae</taxon>
        <taxon>Clostridium</taxon>
    </lineage>
</organism>
<sequence>MFEKNKDISTEMKQLKRILKSIPKDRQPIAQNIYNELLFIQRTLDKLKKDVDEEGTTTLFKQGQQEFLRENPALKGYNTTIKNYSSLYRQLIDLLPPLEPVQEVDPLLDFIKAQ</sequence>
<evidence type="ECO:0000313" key="1">
    <source>
        <dbReference type="EMBL" id="ACD22059.1"/>
    </source>
</evidence>
<accession>U4PBC5</accession>
<proteinExistence type="predicted"/>
<gene>
    <name evidence="1" type="ordered locus">CLL_A0044</name>
</gene>